<dbReference type="InterPro" id="IPR004682">
    <property type="entry name" value="TRAP_DctP"/>
</dbReference>
<dbReference type="Pfam" id="PF03480">
    <property type="entry name" value="DctP"/>
    <property type="match status" value="1"/>
</dbReference>
<name>A0ABV1DC04_9FIRM</name>
<dbReference type="Proteomes" id="UP001454086">
    <property type="component" value="Unassembled WGS sequence"/>
</dbReference>
<dbReference type="PANTHER" id="PTHR33376:SF7">
    <property type="entry name" value="C4-DICARBOXYLATE-BINDING PROTEIN DCTB"/>
    <property type="match status" value="1"/>
</dbReference>
<organism evidence="6 7">
    <name type="scientific">Enterocloster hominis</name>
    <name type="common">ex Hitch et al. 2024</name>
    <dbReference type="NCBI Taxonomy" id="1917870"/>
    <lineage>
        <taxon>Bacteria</taxon>
        <taxon>Bacillati</taxon>
        <taxon>Bacillota</taxon>
        <taxon>Clostridia</taxon>
        <taxon>Lachnospirales</taxon>
        <taxon>Lachnospiraceae</taxon>
        <taxon>Enterocloster</taxon>
    </lineage>
</organism>
<dbReference type="EMBL" id="JBBMFM010000134">
    <property type="protein sequence ID" value="MEQ2427894.1"/>
    <property type="molecule type" value="Genomic_DNA"/>
</dbReference>
<dbReference type="PIRSF" id="PIRSF006470">
    <property type="entry name" value="DctB"/>
    <property type="match status" value="1"/>
</dbReference>
<keyword evidence="3 5" id="KW-0732">Signal</keyword>
<dbReference type="InterPro" id="IPR018389">
    <property type="entry name" value="DctP_fam"/>
</dbReference>
<accession>A0ABV1DC04</accession>
<dbReference type="RefSeq" id="WP_040379753.1">
    <property type="nucleotide sequence ID" value="NZ_JAJFEB010000004.1"/>
</dbReference>
<evidence type="ECO:0000256" key="5">
    <source>
        <dbReference type="SAM" id="SignalP"/>
    </source>
</evidence>
<dbReference type="PANTHER" id="PTHR33376">
    <property type="match status" value="1"/>
</dbReference>
<feature type="chain" id="PRO_5047182612" evidence="5">
    <location>
        <begin position="22"/>
        <end position="367"/>
    </location>
</feature>
<dbReference type="PROSITE" id="PS51257">
    <property type="entry name" value="PROKAR_LIPOPROTEIN"/>
    <property type="match status" value="1"/>
</dbReference>
<protein>
    <submittedName>
        <fullName evidence="6">TRAP transporter substrate-binding protein</fullName>
    </submittedName>
</protein>
<evidence type="ECO:0000313" key="6">
    <source>
        <dbReference type="EMBL" id="MEQ2427894.1"/>
    </source>
</evidence>
<sequence length="367" mass="40183">MILKKLCRASKRSIMGIMALAAVSSMVISGCGSNKGTVSETSTQAQPQSAAAENNEGSAQEQKVMKLAATLMPDTSPIKCLTDMSVKLKDETQGAVDIQIFPASQLGGQRDFVEGVSMGTVEMCIVGVGALESFEPRFSIYGMPFLFEDNDHLYKFYDSDINQKILQDFCDQKGMRVIGLFNEGFRTVWTKEKPVESLADFKGLKLRVPEVPIFVDMFTTLGCNATPLPAGDVYTALQTGMIEGVELPVSSIVGGKINEVVKYETVTNHVSGAMVVLINEGYYQSLTGEQQQMLLAAVKEASDADRANMVTDTEKYEKVIAESGIQQIIPSEEMMAQFREAMNGVSEKYFKDVIDQETIDQIRAMAE</sequence>
<dbReference type="InterPro" id="IPR038404">
    <property type="entry name" value="TRAP_DctP_sf"/>
</dbReference>
<gene>
    <name evidence="6" type="ORF">WMQ36_23300</name>
</gene>
<reference evidence="6 7" key="1">
    <citation type="submission" date="2024-03" db="EMBL/GenBank/DDBJ databases">
        <title>Human intestinal bacterial collection.</title>
        <authorList>
            <person name="Pauvert C."/>
            <person name="Hitch T.C.A."/>
            <person name="Clavel T."/>
        </authorList>
    </citation>
    <scope>NUCLEOTIDE SEQUENCE [LARGE SCALE GENOMIC DNA]</scope>
    <source>
        <strain evidence="6 7">CLA-SR-H021</strain>
    </source>
</reference>
<dbReference type="CDD" id="cd13603">
    <property type="entry name" value="PBP2_TRAP_Siap_TeaA_like"/>
    <property type="match status" value="1"/>
</dbReference>
<dbReference type="NCBIfam" id="TIGR00787">
    <property type="entry name" value="dctP"/>
    <property type="match status" value="1"/>
</dbReference>
<evidence type="ECO:0000256" key="3">
    <source>
        <dbReference type="ARBA" id="ARBA00022729"/>
    </source>
</evidence>
<evidence type="ECO:0000256" key="1">
    <source>
        <dbReference type="ARBA" id="ARBA00009023"/>
    </source>
</evidence>
<keyword evidence="7" id="KW-1185">Reference proteome</keyword>
<feature type="compositionally biased region" description="Low complexity" evidence="4">
    <location>
        <begin position="39"/>
        <end position="53"/>
    </location>
</feature>
<evidence type="ECO:0000313" key="7">
    <source>
        <dbReference type="Proteomes" id="UP001454086"/>
    </source>
</evidence>
<comment type="similarity">
    <text evidence="1">Belongs to the bacterial solute-binding protein 7 family.</text>
</comment>
<dbReference type="NCBIfam" id="NF037995">
    <property type="entry name" value="TRAP_S1"/>
    <property type="match status" value="1"/>
</dbReference>
<proteinExistence type="inferred from homology"/>
<evidence type="ECO:0000256" key="2">
    <source>
        <dbReference type="ARBA" id="ARBA00022448"/>
    </source>
</evidence>
<comment type="caution">
    <text evidence="6">The sequence shown here is derived from an EMBL/GenBank/DDBJ whole genome shotgun (WGS) entry which is preliminary data.</text>
</comment>
<evidence type="ECO:0000256" key="4">
    <source>
        <dbReference type="SAM" id="MobiDB-lite"/>
    </source>
</evidence>
<keyword evidence="2" id="KW-0813">Transport</keyword>
<feature type="region of interest" description="Disordered" evidence="4">
    <location>
        <begin position="36"/>
        <end position="57"/>
    </location>
</feature>
<feature type="signal peptide" evidence="5">
    <location>
        <begin position="1"/>
        <end position="21"/>
    </location>
</feature>
<dbReference type="Gene3D" id="3.40.190.170">
    <property type="entry name" value="Bacterial extracellular solute-binding protein, family 7"/>
    <property type="match status" value="1"/>
</dbReference>